<keyword evidence="1" id="KW-0378">Hydrolase</keyword>
<dbReference type="Proteomes" id="UP000054495">
    <property type="component" value="Unassembled WGS sequence"/>
</dbReference>
<organism evidence="4 5">
    <name type="scientific">Ancylostoma ceylanicum</name>
    <dbReference type="NCBI Taxonomy" id="53326"/>
    <lineage>
        <taxon>Eukaryota</taxon>
        <taxon>Metazoa</taxon>
        <taxon>Ecdysozoa</taxon>
        <taxon>Nematoda</taxon>
        <taxon>Chromadorea</taxon>
        <taxon>Rhabditida</taxon>
        <taxon>Rhabditina</taxon>
        <taxon>Rhabditomorpha</taxon>
        <taxon>Strongyloidea</taxon>
        <taxon>Ancylostomatidae</taxon>
        <taxon>Ancylostomatinae</taxon>
        <taxon>Ancylostoma</taxon>
    </lineage>
</organism>
<dbReference type="Pfam" id="PF19272">
    <property type="entry name" value="ASMase_C"/>
    <property type="match status" value="1"/>
</dbReference>
<dbReference type="EMBL" id="KE124794">
    <property type="protein sequence ID" value="EPB79436.1"/>
    <property type="molecule type" value="Genomic_DNA"/>
</dbReference>
<accession>A0A0D6MA73</accession>
<dbReference type="GO" id="GO:0008081">
    <property type="term" value="F:phosphoric diester hydrolase activity"/>
    <property type="evidence" value="ECO:0007669"/>
    <property type="project" value="TreeGrafter"/>
</dbReference>
<feature type="domain" description="Sphingomyelin phosphodiesterase C-terminal" evidence="3">
    <location>
        <begin position="97"/>
        <end position="235"/>
    </location>
</feature>
<sequence length="259" mass="29096">MQIQDRFLLGGYYKHRLGNTTVLMLNTNLYYRPNKAYDNFTNKEDPADQFAFMQSELETASKCRKQPSPGCSQTVHIVAHIAPGGKRLIKDANGTAVQFVLMSPAVTPWFSSLNGAGANNPAFRLYDANYDGTFNDITTYYVNLTELNASPSNTSFLSEYSFKGAYNIKGLINLSAMVDLVERIKKDRAVLSTYISYNSVLWDPKMPVDIYLGGQLCSMEFADYPRYYSCLAQYNSSALHGFYMVMVVLLAVWLSDLLS</sequence>
<dbReference type="InterPro" id="IPR045473">
    <property type="entry name" value="ASM_C"/>
</dbReference>
<evidence type="ECO:0000313" key="5">
    <source>
        <dbReference type="Proteomes" id="UP000054495"/>
    </source>
</evidence>
<evidence type="ECO:0000259" key="3">
    <source>
        <dbReference type="Pfam" id="PF19272"/>
    </source>
</evidence>
<protein>
    <recommendedName>
        <fullName evidence="3">Sphingomyelin phosphodiesterase C-terminal domain-containing protein</fullName>
    </recommendedName>
</protein>
<name>A0A0D6MA73_9BILA</name>
<keyword evidence="5" id="KW-1185">Reference proteome</keyword>
<dbReference type="PANTHER" id="PTHR10340:SF57">
    <property type="entry name" value="METALLOPHOS DOMAIN-CONTAINING PROTEIN"/>
    <property type="match status" value="1"/>
</dbReference>
<proteinExistence type="predicted"/>
<dbReference type="PANTHER" id="PTHR10340">
    <property type="entry name" value="SPHINGOMYELIN PHOSPHODIESTERASE"/>
    <property type="match status" value="1"/>
</dbReference>
<dbReference type="SUPFAM" id="SSF56300">
    <property type="entry name" value="Metallo-dependent phosphatases"/>
    <property type="match status" value="1"/>
</dbReference>
<evidence type="ECO:0000256" key="2">
    <source>
        <dbReference type="ARBA" id="ARBA00023180"/>
    </source>
</evidence>
<dbReference type="AlphaFoldDB" id="A0A0D6MA73"/>
<keyword evidence="2" id="KW-0325">Glycoprotein</keyword>
<evidence type="ECO:0000256" key="1">
    <source>
        <dbReference type="ARBA" id="ARBA00022801"/>
    </source>
</evidence>
<evidence type="ECO:0000313" key="4">
    <source>
        <dbReference type="EMBL" id="EPB79436.1"/>
    </source>
</evidence>
<reference evidence="4 5" key="1">
    <citation type="submission" date="2013-05" db="EMBL/GenBank/DDBJ databases">
        <title>Draft genome of the parasitic nematode Anyclostoma ceylanicum.</title>
        <authorList>
            <person name="Mitreva M."/>
        </authorList>
    </citation>
    <scope>NUCLEOTIDE SEQUENCE [LARGE SCALE GENOMIC DNA]</scope>
</reference>
<dbReference type="GO" id="GO:0005615">
    <property type="term" value="C:extracellular space"/>
    <property type="evidence" value="ECO:0007669"/>
    <property type="project" value="TreeGrafter"/>
</dbReference>
<gene>
    <name evidence="4" type="ORF">ANCCEY_01486</name>
</gene>
<dbReference type="InterPro" id="IPR029052">
    <property type="entry name" value="Metallo-depent_PP-like"/>
</dbReference>